<dbReference type="EMBL" id="FQZN01000013">
    <property type="protein sequence ID" value="SHJ01924.1"/>
    <property type="molecule type" value="Genomic_DNA"/>
</dbReference>
<dbReference type="GeneID" id="92712402"/>
<dbReference type="InterPro" id="IPR007712">
    <property type="entry name" value="RelE/ParE_toxin"/>
</dbReference>
<comment type="similarity">
    <text evidence="1">Belongs to the RelE toxin family.</text>
</comment>
<keyword evidence="2" id="KW-1277">Toxin-antitoxin system</keyword>
<organism evidence="3 4">
    <name type="scientific">Bacteroides stercorirosoris</name>
    <dbReference type="NCBI Taxonomy" id="871324"/>
    <lineage>
        <taxon>Bacteria</taxon>
        <taxon>Pseudomonadati</taxon>
        <taxon>Bacteroidota</taxon>
        <taxon>Bacteroidia</taxon>
        <taxon>Bacteroidales</taxon>
        <taxon>Bacteroidaceae</taxon>
        <taxon>Bacteroides</taxon>
    </lineage>
</organism>
<dbReference type="Proteomes" id="UP000184192">
    <property type="component" value="Unassembled WGS sequence"/>
</dbReference>
<dbReference type="InterPro" id="IPR035093">
    <property type="entry name" value="RelE/ParE_toxin_dom_sf"/>
</dbReference>
<dbReference type="Pfam" id="PF05016">
    <property type="entry name" value="ParE_toxin"/>
    <property type="match status" value="1"/>
</dbReference>
<dbReference type="AlphaFoldDB" id="A0A1M6FW52"/>
<dbReference type="InterPro" id="IPR051803">
    <property type="entry name" value="TA_system_RelE-like_toxin"/>
</dbReference>
<keyword evidence="4" id="KW-1185">Reference proteome</keyword>
<evidence type="ECO:0000313" key="3">
    <source>
        <dbReference type="EMBL" id="SHJ01924.1"/>
    </source>
</evidence>
<dbReference type="NCBIfam" id="TIGR02385">
    <property type="entry name" value="RelE_StbE"/>
    <property type="match status" value="1"/>
</dbReference>
<dbReference type="eggNOG" id="COG3668">
    <property type="taxonomic scope" value="Bacteria"/>
</dbReference>
<gene>
    <name evidence="3" type="ORF">SAMN05444350_11328</name>
</gene>
<evidence type="ECO:0000256" key="2">
    <source>
        <dbReference type="ARBA" id="ARBA00022649"/>
    </source>
</evidence>
<dbReference type="Gene3D" id="3.30.2310.20">
    <property type="entry name" value="RelE-like"/>
    <property type="match status" value="1"/>
</dbReference>
<dbReference type="SUPFAM" id="SSF143011">
    <property type="entry name" value="RelE-like"/>
    <property type="match status" value="1"/>
</dbReference>
<protein>
    <submittedName>
        <fullName evidence="3">Addiction module toxin, RelE/StbE family</fullName>
    </submittedName>
</protein>
<evidence type="ECO:0000313" key="4">
    <source>
        <dbReference type="Proteomes" id="UP000184192"/>
    </source>
</evidence>
<reference evidence="4" key="1">
    <citation type="submission" date="2016-11" db="EMBL/GenBank/DDBJ databases">
        <authorList>
            <person name="Varghese N."/>
            <person name="Submissions S."/>
        </authorList>
    </citation>
    <scope>NUCLEOTIDE SEQUENCE [LARGE SCALE GENOMIC DNA]</scope>
    <source>
        <strain evidence="4">DSM 26884</strain>
    </source>
</reference>
<dbReference type="PANTHER" id="PTHR33755">
    <property type="entry name" value="TOXIN PARE1-RELATED"/>
    <property type="match status" value="1"/>
</dbReference>
<sequence>MRIVWTEQAQEDMDKIYAFWHLQNAQYAVKLYNSFINEAERLLSFPQIGQLENLLQHRSENFRSLVINEHNKLIYTVEGEDIVIHMVWDCRQNPKKLIKKV</sequence>
<name>A0A1M6FW52_9BACE</name>
<dbReference type="RefSeq" id="WP_025833895.1">
    <property type="nucleotide sequence ID" value="NZ_FQZN01000013.1"/>
</dbReference>
<evidence type="ECO:0000256" key="1">
    <source>
        <dbReference type="ARBA" id="ARBA00006226"/>
    </source>
</evidence>
<accession>A0A1M6FW52</accession>
<proteinExistence type="inferred from homology"/>